<evidence type="ECO:0000256" key="7">
    <source>
        <dbReference type="ARBA" id="ARBA00022630"/>
    </source>
</evidence>
<feature type="domain" description="Photolyase/cryptochrome alpha/beta" evidence="15">
    <location>
        <begin position="49"/>
        <end position="178"/>
    </location>
</feature>
<evidence type="ECO:0000313" key="16">
    <source>
        <dbReference type="EMBL" id="CAH0109779.1"/>
    </source>
</evidence>
<dbReference type="InterPro" id="IPR036134">
    <property type="entry name" value="Crypto/Photolyase_FAD-like_sf"/>
</dbReference>
<dbReference type="PANTHER" id="PTHR11455">
    <property type="entry name" value="CRYPTOCHROME"/>
    <property type="match status" value="1"/>
</dbReference>
<dbReference type="GO" id="GO:0071949">
    <property type="term" value="F:FAD binding"/>
    <property type="evidence" value="ECO:0007669"/>
    <property type="project" value="TreeGrafter"/>
</dbReference>
<dbReference type="GO" id="GO:0045892">
    <property type="term" value="P:negative regulation of DNA-templated transcription"/>
    <property type="evidence" value="ECO:0007669"/>
    <property type="project" value="TreeGrafter"/>
</dbReference>
<evidence type="ECO:0000256" key="5">
    <source>
        <dbReference type="ARBA" id="ARBA00022490"/>
    </source>
</evidence>
<feature type="site" description="Electron transfer via tryptophanyl radical" evidence="14">
    <location>
        <position position="427"/>
    </location>
</feature>
<keyword evidence="17" id="KW-1185">Reference proteome</keyword>
<dbReference type="GO" id="GO:0005634">
    <property type="term" value="C:nucleus"/>
    <property type="evidence" value="ECO:0007669"/>
    <property type="project" value="UniProtKB-SubCell"/>
</dbReference>
<dbReference type="Pfam" id="PF00875">
    <property type="entry name" value="DNA_photolyase"/>
    <property type="match status" value="1"/>
</dbReference>
<dbReference type="InterPro" id="IPR014729">
    <property type="entry name" value="Rossmann-like_a/b/a_fold"/>
</dbReference>
<name>A0A8J2RZP1_9CRUS</name>
<proteinExistence type="inferred from homology"/>
<comment type="similarity">
    <text evidence="3">Belongs to the DNA photolyase class-1 family.</text>
</comment>
<dbReference type="PANTHER" id="PTHR11455:SF17">
    <property type="entry name" value="CRYPTOCHROME-1"/>
    <property type="match status" value="1"/>
</dbReference>
<feature type="site" description="Electron transfer via tryptophanyl radical" evidence="14">
    <location>
        <position position="450"/>
    </location>
</feature>
<evidence type="ECO:0000256" key="10">
    <source>
        <dbReference type="ARBA" id="ARBA00023108"/>
    </source>
</evidence>
<evidence type="ECO:0000313" key="17">
    <source>
        <dbReference type="Proteomes" id="UP000789390"/>
    </source>
</evidence>
<evidence type="ECO:0000256" key="3">
    <source>
        <dbReference type="ARBA" id="ARBA00005862"/>
    </source>
</evidence>
<dbReference type="InterPro" id="IPR006050">
    <property type="entry name" value="DNA_photolyase_N"/>
</dbReference>
<dbReference type="PROSITE" id="PS51645">
    <property type="entry name" value="PHR_CRY_ALPHA_BETA"/>
    <property type="match status" value="1"/>
</dbReference>
<dbReference type="OrthoDB" id="435881at2759"/>
<reference evidence="16" key="1">
    <citation type="submission" date="2021-11" db="EMBL/GenBank/DDBJ databases">
        <authorList>
            <person name="Schell T."/>
        </authorList>
    </citation>
    <scope>NUCLEOTIDE SEQUENCE</scope>
    <source>
        <strain evidence="16">M5</strain>
    </source>
</reference>
<evidence type="ECO:0000256" key="6">
    <source>
        <dbReference type="ARBA" id="ARBA00022491"/>
    </source>
</evidence>
<evidence type="ECO:0000259" key="15">
    <source>
        <dbReference type="PROSITE" id="PS51645"/>
    </source>
</evidence>
<dbReference type="GO" id="GO:0043153">
    <property type="term" value="P:entrainment of circadian clock by photoperiod"/>
    <property type="evidence" value="ECO:0007669"/>
    <property type="project" value="TreeGrafter"/>
</dbReference>
<evidence type="ECO:0000256" key="8">
    <source>
        <dbReference type="ARBA" id="ARBA00022741"/>
    </source>
</evidence>
<dbReference type="Gene3D" id="1.25.40.80">
    <property type="match status" value="1"/>
</dbReference>
<feature type="binding site" evidence="13">
    <location>
        <begin position="440"/>
        <end position="442"/>
    </location>
    <ligand>
        <name>FAD</name>
        <dbReference type="ChEBI" id="CHEBI:57692"/>
    </ligand>
</feature>
<evidence type="ECO:0000256" key="11">
    <source>
        <dbReference type="ARBA" id="ARBA00023170"/>
    </source>
</evidence>
<dbReference type="InterPro" id="IPR002081">
    <property type="entry name" value="Cryptochrome/DNA_photolyase_1"/>
</dbReference>
<evidence type="ECO:0000256" key="2">
    <source>
        <dbReference type="ARBA" id="ARBA00004556"/>
    </source>
</evidence>
<keyword evidence="11" id="KW-0675">Receptor</keyword>
<dbReference type="SUPFAM" id="SSF48173">
    <property type="entry name" value="Cryptochrome/photolyase FAD-binding domain"/>
    <property type="match status" value="1"/>
</dbReference>
<evidence type="ECO:0000256" key="9">
    <source>
        <dbReference type="ARBA" id="ARBA00022827"/>
    </source>
</evidence>
<keyword evidence="6" id="KW-0678">Repressor</keyword>
<evidence type="ECO:0000256" key="4">
    <source>
        <dbReference type="ARBA" id="ARBA00021159"/>
    </source>
</evidence>
<dbReference type="InterPro" id="IPR036155">
    <property type="entry name" value="Crypto/Photolyase_N_sf"/>
</dbReference>
<keyword evidence="10" id="KW-0090">Biological rhythms</keyword>
<keyword evidence="7 13" id="KW-0285">Flavoprotein</keyword>
<dbReference type="GO" id="GO:0003677">
    <property type="term" value="F:DNA binding"/>
    <property type="evidence" value="ECO:0007669"/>
    <property type="project" value="TreeGrafter"/>
</dbReference>
<gene>
    <name evidence="16" type="ORF">DGAL_LOCUS13264</name>
</gene>
<sequence>MFQSVFDKQVSTRLFRFCRFCEKRPRGCLLGLVYLDRHSSLYCASTSSNMNILWFRRGLRLHDNPALLSALENSKDFIALYVFDTTYQDPEYKPYHMNGFLLECLHDLNESLQNVGTKLHVFQGCPLEVFRYLQTVQTINKLCFIQDCEPIFHERDIAVKNLCSELDIEVYEHVAHTLWDPMDIIASNGGTPPLTYEMFVHVAMSVGDPPKPVADPEWKGVKFLTVEPFETNKFTLFGGVPTLSEVGIPENPVDLRGRRIIGGETNALKHFAIRLQAEETAFRGGFYQPNQARPDLLGPPLSLSAAISVGAISVRLFYWKIHEIFDKVNRGNPPAWLGITGQIIWRDYFYAMSRMNPKFNKELDNPICLQIPWNENEEFFDKWKNGQTGYPFIDAGMRQLNQEGWMHHSVRNAVAMFLTRGDLWLNWDIGAEYMANQLVDSDWSVNSGNWMWVSSSAFERLLDCSVCINSVLYGKRLEPSGDYIRRYVPELANFEFEYIHEPWKAPINVQRTANCIIGKDYPARIVIHEEVLPRNQKWMKEFRQKFKETPAHCQPSSNSEVYKFFCLPDDSLPF</sequence>
<keyword evidence="9 13" id="KW-0274">FAD</keyword>
<keyword evidence="12" id="KW-0539">Nucleus</keyword>
<keyword evidence="5" id="KW-0963">Cytoplasm</keyword>
<dbReference type="GO" id="GO:0048471">
    <property type="term" value="C:perinuclear region of cytoplasm"/>
    <property type="evidence" value="ECO:0007669"/>
    <property type="project" value="UniProtKB-SubCell"/>
</dbReference>
<organism evidence="16 17">
    <name type="scientific">Daphnia galeata</name>
    <dbReference type="NCBI Taxonomy" id="27404"/>
    <lineage>
        <taxon>Eukaryota</taxon>
        <taxon>Metazoa</taxon>
        <taxon>Ecdysozoa</taxon>
        <taxon>Arthropoda</taxon>
        <taxon>Crustacea</taxon>
        <taxon>Branchiopoda</taxon>
        <taxon>Diplostraca</taxon>
        <taxon>Cladocera</taxon>
        <taxon>Anomopoda</taxon>
        <taxon>Daphniidae</taxon>
        <taxon>Daphnia</taxon>
    </lineage>
</organism>
<dbReference type="Gene3D" id="3.40.50.620">
    <property type="entry name" value="HUPs"/>
    <property type="match status" value="1"/>
</dbReference>
<comment type="subcellular location">
    <subcellularLocation>
        <location evidence="2">Cytoplasm</location>
        <location evidence="2">Perinuclear region</location>
    </subcellularLocation>
    <subcellularLocation>
        <location evidence="1">Nucleus</location>
    </subcellularLocation>
</comment>
<dbReference type="SUPFAM" id="SSF52425">
    <property type="entry name" value="Cryptochrome/photolyase, N-terminal domain"/>
    <property type="match status" value="1"/>
</dbReference>
<feature type="binding site" evidence="13">
    <location>
        <position position="287"/>
    </location>
    <ligand>
        <name>FAD</name>
        <dbReference type="ChEBI" id="CHEBI:57692"/>
    </ligand>
</feature>
<feature type="site" description="Electron transfer via tryptophanyl radical" evidence="14">
    <location>
        <position position="373"/>
    </location>
</feature>
<feature type="binding site" evidence="13">
    <location>
        <begin position="342"/>
        <end position="349"/>
    </location>
    <ligand>
        <name>FAD</name>
        <dbReference type="ChEBI" id="CHEBI:57692"/>
    </ligand>
</feature>
<evidence type="ECO:0000256" key="1">
    <source>
        <dbReference type="ARBA" id="ARBA00004123"/>
    </source>
</evidence>
<dbReference type="GO" id="GO:0032922">
    <property type="term" value="P:circadian regulation of gene expression"/>
    <property type="evidence" value="ECO:0007669"/>
    <property type="project" value="TreeGrafter"/>
</dbReference>
<dbReference type="EMBL" id="CAKKLH010000295">
    <property type="protein sequence ID" value="CAH0109779.1"/>
    <property type="molecule type" value="Genomic_DNA"/>
</dbReference>
<comment type="cofactor">
    <cofactor evidence="13">
        <name>FAD</name>
        <dbReference type="ChEBI" id="CHEBI:57692"/>
    </cofactor>
    <text evidence="13">Binds 1 FAD per subunit.</text>
</comment>
<dbReference type="Pfam" id="PF03441">
    <property type="entry name" value="FAD_binding_7"/>
    <property type="match status" value="1"/>
</dbReference>
<comment type="caution">
    <text evidence="16">The sequence shown here is derived from an EMBL/GenBank/DDBJ whole genome shotgun (WGS) entry which is preliminary data.</text>
</comment>
<evidence type="ECO:0000256" key="12">
    <source>
        <dbReference type="ARBA" id="ARBA00023242"/>
    </source>
</evidence>
<dbReference type="AlphaFoldDB" id="A0A8J2RZP1"/>
<dbReference type="PRINTS" id="PR00147">
    <property type="entry name" value="DNAPHOTLYASE"/>
</dbReference>
<keyword evidence="8" id="KW-0547">Nucleotide-binding</keyword>
<protein>
    <recommendedName>
        <fullName evidence="4">Cryptochrome-1</fullName>
    </recommendedName>
</protein>
<dbReference type="Proteomes" id="UP000789390">
    <property type="component" value="Unassembled WGS sequence"/>
</dbReference>
<evidence type="ECO:0000256" key="13">
    <source>
        <dbReference type="PIRSR" id="PIRSR602081-1"/>
    </source>
</evidence>
<dbReference type="Gene3D" id="1.10.579.10">
    <property type="entry name" value="DNA Cyclobutane Dipyrimidine Photolyase, subunit A, domain 3"/>
    <property type="match status" value="1"/>
</dbReference>
<dbReference type="InterPro" id="IPR005101">
    <property type="entry name" value="Cryptochr/Photolyase_FAD-bd"/>
</dbReference>
<accession>A0A8J2RZP1</accession>
<evidence type="ECO:0000256" key="14">
    <source>
        <dbReference type="PIRSR" id="PIRSR602081-2"/>
    </source>
</evidence>